<proteinExistence type="predicted"/>
<organism evidence="2 3">
    <name type="scientific">Hwanghaeella grinnelliae</name>
    <dbReference type="NCBI Taxonomy" id="2500179"/>
    <lineage>
        <taxon>Bacteria</taxon>
        <taxon>Pseudomonadati</taxon>
        <taxon>Pseudomonadota</taxon>
        <taxon>Alphaproteobacteria</taxon>
        <taxon>Rhodospirillales</taxon>
        <taxon>Rhodospirillaceae</taxon>
        <taxon>Hwanghaeella</taxon>
    </lineage>
</organism>
<dbReference type="PANTHER" id="PTHR43283:SF7">
    <property type="entry name" value="BETA-LACTAMASE-RELATED DOMAIN-CONTAINING PROTEIN"/>
    <property type="match status" value="1"/>
</dbReference>
<reference evidence="3" key="1">
    <citation type="submission" date="2019-01" db="EMBL/GenBank/DDBJ databases">
        <title>Gri0909 isolated from a small marine red alga.</title>
        <authorList>
            <person name="Kim J."/>
            <person name="Jeong S.E."/>
            <person name="Jeon C.O."/>
        </authorList>
    </citation>
    <scope>NUCLEOTIDE SEQUENCE [LARGE SCALE GENOMIC DNA]</scope>
    <source>
        <strain evidence="3">Gri0909</strain>
    </source>
</reference>
<dbReference type="PANTHER" id="PTHR43283">
    <property type="entry name" value="BETA-LACTAMASE-RELATED"/>
    <property type="match status" value="1"/>
</dbReference>
<dbReference type="AlphaFoldDB" id="A0A437QZ45"/>
<dbReference type="OrthoDB" id="9814204at2"/>
<comment type="caution">
    <text evidence="2">The sequence shown here is derived from an EMBL/GenBank/DDBJ whole genome shotgun (WGS) entry which is preliminary data.</text>
</comment>
<evidence type="ECO:0000259" key="1">
    <source>
        <dbReference type="Pfam" id="PF00144"/>
    </source>
</evidence>
<sequence>MTAALTNAPGSALADTLDQKLRAGFKNGELPGLHGAVIDLGKRRLAEIYFPGKDERWGSPIGERQHGPDTLHDLRSVTKSVVGLLYGIALAEGKVPAPSEPLYAQFPDYPDLMAEPGRDRILVAHALSMQMGLEWNEDLPYSDPRNSEIGMERASDRYRYVLEQPIREAPGQSWIYSGGAVALLGRLIEIGTGMSLDAYARHTLFEPLGISHFEWVRGADGTPSAASGLRLTLPDLAKIGHLVAQDGRYDGKQVVPKAWIEESVTPRADVTEGTRYGYLWYIAGRPKAPLAIAVGNGGQRLTVQPEHDFVVAAFVGRYNDPLSWQTSLKVTLDYAAPAAKALLSRQQP</sequence>
<keyword evidence="3" id="KW-1185">Reference proteome</keyword>
<evidence type="ECO:0000313" key="2">
    <source>
        <dbReference type="EMBL" id="RVU39763.1"/>
    </source>
</evidence>
<accession>A0A437QZ45</accession>
<name>A0A437QZ45_9PROT</name>
<dbReference type="InterPro" id="IPR050789">
    <property type="entry name" value="Diverse_Enzym_Activities"/>
</dbReference>
<dbReference type="GO" id="GO:0016787">
    <property type="term" value="F:hydrolase activity"/>
    <property type="evidence" value="ECO:0007669"/>
    <property type="project" value="UniProtKB-KW"/>
</dbReference>
<dbReference type="Proteomes" id="UP000287447">
    <property type="component" value="Unassembled WGS sequence"/>
</dbReference>
<dbReference type="InterPro" id="IPR012338">
    <property type="entry name" value="Beta-lactam/transpept-like"/>
</dbReference>
<keyword evidence="2" id="KW-0378">Hydrolase</keyword>
<dbReference type="EMBL" id="SADE01000001">
    <property type="protein sequence ID" value="RVU39763.1"/>
    <property type="molecule type" value="Genomic_DNA"/>
</dbReference>
<feature type="domain" description="Beta-lactamase-related" evidence="1">
    <location>
        <begin position="17"/>
        <end position="315"/>
    </location>
</feature>
<gene>
    <name evidence="2" type="ORF">EOI86_05220</name>
</gene>
<protein>
    <submittedName>
        <fullName evidence="2">Class C beta-lactamase-related serine hydrolase</fullName>
    </submittedName>
</protein>
<dbReference type="Gene3D" id="3.40.710.10">
    <property type="entry name" value="DD-peptidase/beta-lactamase superfamily"/>
    <property type="match status" value="1"/>
</dbReference>
<dbReference type="InterPro" id="IPR001466">
    <property type="entry name" value="Beta-lactam-related"/>
</dbReference>
<dbReference type="SUPFAM" id="SSF56601">
    <property type="entry name" value="beta-lactamase/transpeptidase-like"/>
    <property type="match status" value="1"/>
</dbReference>
<dbReference type="Pfam" id="PF00144">
    <property type="entry name" value="Beta-lactamase"/>
    <property type="match status" value="1"/>
</dbReference>
<evidence type="ECO:0000313" key="3">
    <source>
        <dbReference type="Proteomes" id="UP000287447"/>
    </source>
</evidence>